<dbReference type="InterPro" id="IPR015424">
    <property type="entry name" value="PyrdxlP-dep_Trfase"/>
</dbReference>
<dbReference type="AlphaFoldDB" id="A0A075HYT5"/>
<evidence type="ECO:0000256" key="3">
    <source>
        <dbReference type="ARBA" id="ARBA00011738"/>
    </source>
</evidence>
<dbReference type="GO" id="GO:0008483">
    <property type="term" value="F:transaminase activity"/>
    <property type="evidence" value="ECO:0007669"/>
    <property type="project" value="UniProtKB-KW"/>
</dbReference>
<sequence>MAEFSDRANAIQPTGVRKMFDLAGKEAIHLGLGEPDFQPPSVAVEAFHEAMKAGHNKYTTTAGLHALREELASLWQPLEPSLTADSVCMTMSGTNALLTTYLAFLSEGDNILIPDPCFPLYGPHAVIAGAEPRFYPCTFENEFVPTIEDLEALVDDRTKAVVFNFPSNPTGATITTQERDELLAFAQRNDLWVITDEVYDRIIYDRPHVSFLGAGYENVVMVQSFSKTFAMTGWRMGYLLSPNTEVMKQMTKLQYYITACSTDAMQFGVLAAVRRASDYPSEMRDAFRERRDLICERLNSMPNVTCHVPEGAFYVFPKVDIPGWSSVDIALEILKDGVVCSPGSAFGVAGEGHLRFAYTIDVARISEAMDIVEGVINRIKELPPPEQPAAF</sequence>
<comment type="subunit">
    <text evidence="3">Homodimer.</text>
</comment>
<organism evidence="9">
    <name type="scientific">uncultured marine group II/III euryarchaeote KM3_92_B07</name>
    <dbReference type="NCBI Taxonomy" id="1456543"/>
    <lineage>
        <taxon>Archaea</taxon>
        <taxon>Methanobacteriati</taxon>
        <taxon>Methanobacteriota</taxon>
        <taxon>environmental samples</taxon>
    </lineage>
</organism>
<dbReference type="PANTHER" id="PTHR46383:SF3">
    <property type="entry name" value="ASPARTATE AMINOTRANSFERASE-RELATED"/>
    <property type="match status" value="1"/>
</dbReference>
<dbReference type="PROSITE" id="PS00105">
    <property type="entry name" value="AA_TRANSFER_CLASS_1"/>
    <property type="match status" value="1"/>
</dbReference>
<dbReference type="Gene3D" id="3.40.640.10">
    <property type="entry name" value="Type I PLP-dependent aspartate aminotransferase-like (Major domain)"/>
    <property type="match status" value="1"/>
</dbReference>
<evidence type="ECO:0000259" key="8">
    <source>
        <dbReference type="Pfam" id="PF00155"/>
    </source>
</evidence>
<dbReference type="Gene3D" id="3.90.1150.10">
    <property type="entry name" value="Aspartate Aminotransferase, domain 1"/>
    <property type="match status" value="1"/>
</dbReference>
<evidence type="ECO:0000256" key="2">
    <source>
        <dbReference type="ARBA" id="ARBA00007441"/>
    </source>
</evidence>
<evidence type="ECO:0000256" key="6">
    <source>
        <dbReference type="ARBA" id="ARBA00022898"/>
    </source>
</evidence>
<keyword evidence="5 7" id="KW-0808">Transferase</keyword>
<evidence type="ECO:0000256" key="5">
    <source>
        <dbReference type="ARBA" id="ARBA00022679"/>
    </source>
</evidence>
<dbReference type="SUPFAM" id="SSF53383">
    <property type="entry name" value="PLP-dependent transferases"/>
    <property type="match status" value="1"/>
</dbReference>
<evidence type="ECO:0000256" key="7">
    <source>
        <dbReference type="RuleBase" id="RU000481"/>
    </source>
</evidence>
<dbReference type="InterPro" id="IPR004839">
    <property type="entry name" value="Aminotransferase_I/II_large"/>
</dbReference>
<dbReference type="InterPro" id="IPR015421">
    <property type="entry name" value="PyrdxlP-dep_Trfase_major"/>
</dbReference>
<feature type="domain" description="Aminotransferase class I/classII large" evidence="8">
    <location>
        <begin position="27"/>
        <end position="370"/>
    </location>
</feature>
<dbReference type="PANTHER" id="PTHR46383">
    <property type="entry name" value="ASPARTATE AMINOTRANSFERASE"/>
    <property type="match status" value="1"/>
</dbReference>
<dbReference type="EC" id="2.6.1.-" evidence="7"/>
<dbReference type="InterPro" id="IPR004838">
    <property type="entry name" value="NHTrfase_class1_PyrdxlP-BS"/>
</dbReference>
<gene>
    <name evidence="9" type="primary">aspB</name>
</gene>
<dbReference type="GO" id="GO:0030170">
    <property type="term" value="F:pyridoxal phosphate binding"/>
    <property type="evidence" value="ECO:0007669"/>
    <property type="project" value="InterPro"/>
</dbReference>
<evidence type="ECO:0000256" key="1">
    <source>
        <dbReference type="ARBA" id="ARBA00001933"/>
    </source>
</evidence>
<dbReference type="EMBL" id="KF901173">
    <property type="protein sequence ID" value="AIF20715.1"/>
    <property type="molecule type" value="Genomic_DNA"/>
</dbReference>
<dbReference type="InterPro" id="IPR015422">
    <property type="entry name" value="PyrdxlP-dep_Trfase_small"/>
</dbReference>
<dbReference type="GO" id="GO:0006520">
    <property type="term" value="P:amino acid metabolic process"/>
    <property type="evidence" value="ECO:0007669"/>
    <property type="project" value="InterPro"/>
</dbReference>
<keyword evidence="4 7" id="KW-0032">Aminotransferase</keyword>
<accession>A0A075HYT5</accession>
<comment type="cofactor">
    <cofactor evidence="1 7">
        <name>pyridoxal 5'-phosphate</name>
        <dbReference type="ChEBI" id="CHEBI:597326"/>
    </cofactor>
</comment>
<evidence type="ECO:0000313" key="9">
    <source>
        <dbReference type="EMBL" id="AIF20715.1"/>
    </source>
</evidence>
<proteinExistence type="inferred from homology"/>
<dbReference type="CDD" id="cd00609">
    <property type="entry name" value="AAT_like"/>
    <property type="match status" value="1"/>
</dbReference>
<evidence type="ECO:0000256" key="4">
    <source>
        <dbReference type="ARBA" id="ARBA00022576"/>
    </source>
</evidence>
<dbReference type="Pfam" id="PF00155">
    <property type="entry name" value="Aminotran_1_2"/>
    <property type="match status" value="1"/>
</dbReference>
<protein>
    <recommendedName>
        <fullName evidence="7">Aminotransferase</fullName>
        <ecNumber evidence="7">2.6.1.-</ecNumber>
    </recommendedName>
</protein>
<keyword evidence="6" id="KW-0663">Pyridoxal phosphate</keyword>
<name>A0A075HYT5_9EURY</name>
<reference evidence="9" key="1">
    <citation type="journal article" date="2014" name="Genome Biol. Evol.">
        <title>Pangenome evidence for extensive interdomain horizontal transfer affecting lineage core and shell genes in uncultured planktonic thaumarchaeota and euryarchaeota.</title>
        <authorList>
            <person name="Deschamps P."/>
            <person name="Zivanovic Y."/>
            <person name="Moreira D."/>
            <person name="Rodriguez-Valera F."/>
            <person name="Lopez-Garcia P."/>
        </authorList>
    </citation>
    <scope>NUCLEOTIDE SEQUENCE</scope>
</reference>
<comment type="similarity">
    <text evidence="2 7">Belongs to the class-I pyridoxal-phosphate-dependent aminotransferase family.</text>
</comment>
<dbReference type="InterPro" id="IPR050596">
    <property type="entry name" value="AspAT/PAT-like"/>
</dbReference>